<evidence type="ECO:0000256" key="1">
    <source>
        <dbReference type="PROSITE-ProRule" id="PRU00024"/>
    </source>
</evidence>
<reference evidence="3" key="1">
    <citation type="submission" date="2018-11" db="EMBL/GenBank/DDBJ databases">
        <authorList>
            <person name="Alioto T."/>
            <person name="Alioto T."/>
        </authorList>
    </citation>
    <scope>NUCLEOTIDE SEQUENCE</scope>
</reference>
<keyword evidence="4" id="KW-1185">Reference proteome</keyword>
<feature type="domain" description="B box-type" evidence="2">
    <location>
        <begin position="12"/>
        <end position="54"/>
    </location>
</feature>
<proteinExistence type="predicted"/>
<sequence length="563" mass="63906">MASSKPIPCGPCYNAKVNTQAELWCYDCEEGLCSTCSGHHKISKSSRDHKTINIKSYKLSNKAIKTECDKHGQQLNLYCPSHLMPCCDECILTRHSKCSGITSLASVVEETKMEKSKESSDKDINSILDILNKIMVNKLENINRGEQQYDSIKGRIAEVRKKMNHHLDKLEKKLCKETETILSKEKLNASDLINEIEEKRGTLDGMKDYLHEVTTHSSTLQSFLGVHQIEQQVHQCQRYVDNLEDDERTKEFDINMEQNYEIEESLKKLESIESLGEVTVVKTISMNRETSVRREAQVQSREQSDINNMTMTIEKKIQISIGNWIRDMLCLIDGRVIIVKQFGTVNLLTSDGEIRKQLPIPGEAWSVTQINQNTFAITYPKEKVIKIFDMENETVAKVFKLDKQCYGLSFSNNSLAVGLTCWNNAEIRIIDLQGNTLKSIHVQSESTLLHMVYCYDRVIYSDYQGKAVYCVDGSGKQIWQYTQGLSEPEGLCIDTYGNTIVADGGSDRIIVISKDGQDSKVLINNHDELQLPQCICFSKHTESSGVISDYLGTYLANFNLSYK</sequence>
<evidence type="ECO:0000313" key="3">
    <source>
        <dbReference type="EMBL" id="VDI60782.1"/>
    </source>
</evidence>
<gene>
    <name evidence="3" type="ORF">MGAL_10B023100</name>
</gene>
<dbReference type="PROSITE" id="PS50119">
    <property type="entry name" value="ZF_BBOX"/>
    <property type="match status" value="1"/>
</dbReference>
<dbReference type="GO" id="GO:0008270">
    <property type="term" value="F:zinc ion binding"/>
    <property type="evidence" value="ECO:0007669"/>
    <property type="project" value="UniProtKB-KW"/>
</dbReference>
<dbReference type="AlphaFoldDB" id="A0A8B6G9I4"/>
<evidence type="ECO:0000259" key="2">
    <source>
        <dbReference type="PROSITE" id="PS50119"/>
    </source>
</evidence>
<dbReference type="Gene3D" id="3.30.160.60">
    <property type="entry name" value="Classic Zinc Finger"/>
    <property type="match status" value="1"/>
</dbReference>
<dbReference type="CDD" id="cd19757">
    <property type="entry name" value="Bbox1"/>
    <property type="match status" value="1"/>
</dbReference>
<dbReference type="GO" id="GO:0060340">
    <property type="term" value="P:positive regulation of type I interferon-mediated signaling pathway"/>
    <property type="evidence" value="ECO:0007669"/>
    <property type="project" value="TreeGrafter"/>
</dbReference>
<dbReference type="InterPro" id="IPR047153">
    <property type="entry name" value="TRIM45/56/19-like"/>
</dbReference>
<keyword evidence="1" id="KW-0863">Zinc-finger</keyword>
<keyword evidence="1" id="KW-0862">Zinc</keyword>
<dbReference type="GO" id="GO:0045087">
    <property type="term" value="P:innate immune response"/>
    <property type="evidence" value="ECO:0007669"/>
    <property type="project" value="TreeGrafter"/>
</dbReference>
<dbReference type="GO" id="GO:0005654">
    <property type="term" value="C:nucleoplasm"/>
    <property type="evidence" value="ECO:0007669"/>
    <property type="project" value="TreeGrafter"/>
</dbReference>
<evidence type="ECO:0000313" key="4">
    <source>
        <dbReference type="Proteomes" id="UP000596742"/>
    </source>
</evidence>
<dbReference type="SUPFAM" id="SSF57845">
    <property type="entry name" value="B-box zinc-binding domain"/>
    <property type="match status" value="1"/>
</dbReference>
<dbReference type="PANTHER" id="PTHR25462:SF299">
    <property type="entry name" value="E3 UBIQUITIN-PROTEIN LIGASE TRIM56"/>
    <property type="match status" value="1"/>
</dbReference>
<dbReference type="GO" id="GO:0061630">
    <property type="term" value="F:ubiquitin protein ligase activity"/>
    <property type="evidence" value="ECO:0007669"/>
    <property type="project" value="TreeGrafter"/>
</dbReference>
<name>A0A8B6G9I4_MYTGA</name>
<keyword evidence="1" id="KW-0479">Metal-binding</keyword>
<dbReference type="Gene3D" id="2.120.10.30">
    <property type="entry name" value="TolB, C-terminal domain"/>
    <property type="match status" value="1"/>
</dbReference>
<dbReference type="InterPro" id="IPR011042">
    <property type="entry name" value="6-blade_b-propeller_TolB-like"/>
</dbReference>
<accession>A0A8B6G9I4</accession>
<dbReference type="SUPFAM" id="SSF63829">
    <property type="entry name" value="Calcium-dependent phosphotriesterase"/>
    <property type="match status" value="1"/>
</dbReference>
<dbReference type="EMBL" id="UYJE01008068">
    <property type="protein sequence ID" value="VDI60782.1"/>
    <property type="molecule type" value="Genomic_DNA"/>
</dbReference>
<dbReference type="InterPro" id="IPR000315">
    <property type="entry name" value="Znf_B-box"/>
</dbReference>
<protein>
    <recommendedName>
        <fullName evidence="2">B box-type domain-containing protein</fullName>
    </recommendedName>
</protein>
<dbReference type="OrthoDB" id="6108862at2759"/>
<dbReference type="Proteomes" id="UP000596742">
    <property type="component" value="Unassembled WGS sequence"/>
</dbReference>
<comment type="caution">
    <text evidence="3">The sequence shown here is derived from an EMBL/GenBank/DDBJ whole genome shotgun (WGS) entry which is preliminary data.</text>
</comment>
<dbReference type="PANTHER" id="PTHR25462">
    <property type="entry name" value="BONUS, ISOFORM C-RELATED"/>
    <property type="match status" value="1"/>
</dbReference>
<organism evidence="3 4">
    <name type="scientific">Mytilus galloprovincialis</name>
    <name type="common">Mediterranean mussel</name>
    <dbReference type="NCBI Taxonomy" id="29158"/>
    <lineage>
        <taxon>Eukaryota</taxon>
        <taxon>Metazoa</taxon>
        <taxon>Spiralia</taxon>
        <taxon>Lophotrochozoa</taxon>
        <taxon>Mollusca</taxon>
        <taxon>Bivalvia</taxon>
        <taxon>Autobranchia</taxon>
        <taxon>Pteriomorphia</taxon>
        <taxon>Mytilida</taxon>
        <taxon>Mytiloidea</taxon>
        <taxon>Mytilidae</taxon>
        <taxon>Mytilinae</taxon>
        <taxon>Mytilus</taxon>
    </lineage>
</organism>